<reference evidence="1" key="1">
    <citation type="submission" date="2020-11" db="EMBL/GenBank/DDBJ databases">
        <authorList>
            <consortium name="DOE Joint Genome Institute"/>
            <person name="Ahrendt S."/>
            <person name="Riley R."/>
            <person name="Andreopoulos W."/>
            <person name="Labutti K."/>
            <person name="Pangilinan J."/>
            <person name="Ruiz-Duenas F.J."/>
            <person name="Barrasa J.M."/>
            <person name="Sanchez-Garcia M."/>
            <person name="Camarero S."/>
            <person name="Miyauchi S."/>
            <person name="Serrano A."/>
            <person name="Linde D."/>
            <person name="Babiker R."/>
            <person name="Drula E."/>
            <person name="Ayuso-Fernandez I."/>
            <person name="Pacheco R."/>
            <person name="Padilla G."/>
            <person name="Ferreira P."/>
            <person name="Barriuso J."/>
            <person name="Kellner H."/>
            <person name="Castanera R."/>
            <person name="Alfaro M."/>
            <person name="Ramirez L."/>
            <person name="Pisabarro A.G."/>
            <person name="Kuo A."/>
            <person name="Tritt A."/>
            <person name="Lipzen A."/>
            <person name="He G."/>
            <person name="Yan M."/>
            <person name="Ng V."/>
            <person name="Cullen D."/>
            <person name="Martin F."/>
            <person name="Rosso M.-N."/>
            <person name="Henrissat B."/>
            <person name="Hibbett D."/>
            <person name="Martinez A.T."/>
            <person name="Grigoriev I.V."/>
        </authorList>
    </citation>
    <scope>NUCLEOTIDE SEQUENCE</scope>
    <source>
        <strain evidence="1">CBS 247.69</strain>
    </source>
</reference>
<dbReference type="OrthoDB" id="3248974at2759"/>
<dbReference type="EMBL" id="MU150326">
    <property type="protein sequence ID" value="KAF9458962.1"/>
    <property type="molecule type" value="Genomic_DNA"/>
</dbReference>
<name>A0A9P6CB13_9AGAR</name>
<keyword evidence="2" id="KW-1185">Reference proteome</keyword>
<evidence type="ECO:0000313" key="1">
    <source>
        <dbReference type="EMBL" id="KAF9458962.1"/>
    </source>
</evidence>
<gene>
    <name evidence="1" type="ORF">BDZ94DRAFT_1269292</name>
</gene>
<dbReference type="AlphaFoldDB" id="A0A9P6CB13"/>
<organism evidence="1 2">
    <name type="scientific">Collybia nuda</name>
    <dbReference type="NCBI Taxonomy" id="64659"/>
    <lineage>
        <taxon>Eukaryota</taxon>
        <taxon>Fungi</taxon>
        <taxon>Dikarya</taxon>
        <taxon>Basidiomycota</taxon>
        <taxon>Agaricomycotina</taxon>
        <taxon>Agaricomycetes</taxon>
        <taxon>Agaricomycetidae</taxon>
        <taxon>Agaricales</taxon>
        <taxon>Tricholomatineae</taxon>
        <taxon>Clitocybaceae</taxon>
        <taxon>Collybia</taxon>
    </lineage>
</organism>
<comment type="caution">
    <text evidence="1">The sequence shown here is derived from an EMBL/GenBank/DDBJ whole genome shotgun (WGS) entry which is preliminary data.</text>
</comment>
<proteinExistence type="predicted"/>
<sequence>MAMKEFIARLVMQYDFKMEHEGIQPKDEWFGSNCIPNRHAKIMFRRRSPTS</sequence>
<evidence type="ECO:0000313" key="2">
    <source>
        <dbReference type="Proteomes" id="UP000807353"/>
    </source>
</evidence>
<dbReference type="Proteomes" id="UP000807353">
    <property type="component" value="Unassembled WGS sequence"/>
</dbReference>
<accession>A0A9P6CB13</accession>
<protein>
    <submittedName>
        <fullName evidence="1">Uncharacterized protein</fullName>
    </submittedName>
</protein>